<evidence type="ECO:0000313" key="4">
    <source>
        <dbReference type="EMBL" id="CAI9115060.1"/>
    </source>
</evidence>
<dbReference type="GO" id="GO:0009903">
    <property type="term" value="P:chloroplast avoidance movement"/>
    <property type="evidence" value="ECO:0007669"/>
    <property type="project" value="TreeGrafter"/>
</dbReference>
<sequence length="130" mass="15001">MDNRSDGSFGSDREQYTAVHWELSPAKQELRKLREEYDFSKQEKAAAIHQAVEAEITVEANKKRANELVKEIAGVHESIEEVKLEIVHAREEETKLYADKDAEKQTFRAKLEESTNKLRTLKKDIDPQST</sequence>
<accession>A0AAV1E712</accession>
<protein>
    <submittedName>
        <fullName evidence="4">OLC1v1015894C1</fullName>
    </submittedName>
</protein>
<reference evidence="4" key="1">
    <citation type="submission" date="2023-03" db="EMBL/GenBank/DDBJ databases">
        <authorList>
            <person name="Julca I."/>
        </authorList>
    </citation>
    <scope>NUCLEOTIDE SEQUENCE</scope>
</reference>
<keyword evidence="2 3" id="KW-0175">Coiled coil</keyword>
<dbReference type="EMBL" id="OX459125">
    <property type="protein sequence ID" value="CAI9115060.1"/>
    <property type="molecule type" value="Genomic_DNA"/>
</dbReference>
<dbReference type="PANTHER" id="PTHR32054">
    <property type="entry name" value="HEAVY CHAIN, PUTATIVE, EXPRESSED-RELATED-RELATED"/>
    <property type="match status" value="1"/>
</dbReference>
<evidence type="ECO:0000256" key="3">
    <source>
        <dbReference type="SAM" id="Coils"/>
    </source>
</evidence>
<evidence type="ECO:0000256" key="2">
    <source>
        <dbReference type="ARBA" id="ARBA00023054"/>
    </source>
</evidence>
<keyword evidence="5" id="KW-1185">Reference proteome</keyword>
<organism evidence="4 5">
    <name type="scientific">Oldenlandia corymbosa var. corymbosa</name>
    <dbReference type="NCBI Taxonomy" id="529605"/>
    <lineage>
        <taxon>Eukaryota</taxon>
        <taxon>Viridiplantae</taxon>
        <taxon>Streptophyta</taxon>
        <taxon>Embryophyta</taxon>
        <taxon>Tracheophyta</taxon>
        <taxon>Spermatophyta</taxon>
        <taxon>Magnoliopsida</taxon>
        <taxon>eudicotyledons</taxon>
        <taxon>Gunneridae</taxon>
        <taxon>Pentapetalae</taxon>
        <taxon>asterids</taxon>
        <taxon>lamiids</taxon>
        <taxon>Gentianales</taxon>
        <taxon>Rubiaceae</taxon>
        <taxon>Rubioideae</taxon>
        <taxon>Spermacoceae</taxon>
        <taxon>Hedyotis-Oldenlandia complex</taxon>
        <taxon>Oldenlandia</taxon>
    </lineage>
</organism>
<feature type="coiled-coil region" evidence="3">
    <location>
        <begin position="23"/>
        <end position="50"/>
    </location>
</feature>
<evidence type="ECO:0000313" key="5">
    <source>
        <dbReference type="Proteomes" id="UP001161247"/>
    </source>
</evidence>
<evidence type="ECO:0000256" key="1">
    <source>
        <dbReference type="ARBA" id="ARBA00005485"/>
    </source>
</evidence>
<dbReference type="GO" id="GO:0009904">
    <property type="term" value="P:chloroplast accumulation movement"/>
    <property type="evidence" value="ECO:0007669"/>
    <property type="project" value="TreeGrafter"/>
</dbReference>
<dbReference type="AlphaFoldDB" id="A0AAV1E712"/>
<gene>
    <name evidence="4" type="ORF">OLC1_LOCUS21652</name>
</gene>
<comment type="similarity">
    <text evidence="1">Belongs to the WEB family.</text>
</comment>
<dbReference type="GO" id="GO:0005829">
    <property type="term" value="C:cytosol"/>
    <property type="evidence" value="ECO:0007669"/>
    <property type="project" value="TreeGrafter"/>
</dbReference>
<dbReference type="Proteomes" id="UP001161247">
    <property type="component" value="Chromosome 8"/>
</dbReference>
<dbReference type="PANTHER" id="PTHR32054:SF93">
    <property type="entry name" value="WEB FAMILY"/>
    <property type="match status" value="1"/>
</dbReference>
<proteinExistence type="inferred from homology"/>
<name>A0AAV1E712_OLDCO</name>